<dbReference type="AlphaFoldDB" id="A0A9K3DBI3"/>
<feature type="non-terminal residue" evidence="1">
    <location>
        <position position="48"/>
    </location>
</feature>
<proteinExistence type="predicted"/>
<protein>
    <submittedName>
        <fullName evidence="1">Uncharacterized protein</fullName>
    </submittedName>
</protein>
<evidence type="ECO:0000313" key="2">
    <source>
        <dbReference type="Proteomes" id="UP000265618"/>
    </source>
</evidence>
<reference evidence="1 2" key="1">
    <citation type="journal article" date="2018" name="PLoS ONE">
        <title>The draft genome of Kipferlia bialata reveals reductive genome evolution in fornicate parasites.</title>
        <authorList>
            <person name="Tanifuji G."/>
            <person name="Takabayashi S."/>
            <person name="Kume K."/>
            <person name="Takagi M."/>
            <person name="Nakayama T."/>
            <person name="Kamikawa R."/>
            <person name="Inagaki Y."/>
            <person name="Hashimoto T."/>
        </authorList>
    </citation>
    <scope>NUCLEOTIDE SEQUENCE [LARGE SCALE GENOMIC DNA]</scope>
    <source>
        <strain evidence="1">NY0173</strain>
    </source>
</reference>
<accession>A0A9K3DBI3</accession>
<comment type="caution">
    <text evidence="1">The sequence shown here is derived from an EMBL/GenBank/DDBJ whole genome shotgun (WGS) entry which is preliminary data.</text>
</comment>
<name>A0A9K3DBI3_9EUKA</name>
<organism evidence="1 2">
    <name type="scientific">Kipferlia bialata</name>
    <dbReference type="NCBI Taxonomy" id="797122"/>
    <lineage>
        <taxon>Eukaryota</taxon>
        <taxon>Metamonada</taxon>
        <taxon>Carpediemonas-like organisms</taxon>
        <taxon>Kipferlia</taxon>
    </lineage>
</organism>
<sequence>KTEAESIDLETVLKLDSGLSVTNGATAMSQEQDRVHAAQHLAMKLKVL</sequence>
<keyword evidence="2" id="KW-1185">Reference proteome</keyword>
<gene>
    <name evidence="1" type="ORF">KIPB_015072</name>
</gene>
<evidence type="ECO:0000313" key="1">
    <source>
        <dbReference type="EMBL" id="GIQ91701.1"/>
    </source>
</evidence>
<dbReference type="Proteomes" id="UP000265618">
    <property type="component" value="Unassembled WGS sequence"/>
</dbReference>
<dbReference type="EMBL" id="BDIP01008183">
    <property type="protein sequence ID" value="GIQ91701.1"/>
    <property type="molecule type" value="Genomic_DNA"/>
</dbReference>